<dbReference type="RefSeq" id="WP_066086382.1">
    <property type="nucleotide sequence ID" value="NZ_LRVM01000003.1"/>
</dbReference>
<accession>A0A136WFV1</accession>
<dbReference type="STRING" id="36847.CLNEO_13550"/>
<comment type="caution">
    <text evidence="1">The sequence shown here is derived from an EMBL/GenBank/DDBJ whole genome shotgun (WGS) entry which is preliminary data.</text>
</comment>
<evidence type="ECO:0000313" key="2">
    <source>
        <dbReference type="Proteomes" id="UP000070539"/>
    </source>
</evidence>
<evidence type="ECO:0000313" key="1">
    <source>
        <dbReference type="EMBL" id="KXL53384.1"/>
    </source>
</evidence>
<dbReference type="OrthoDB" id="9765386at2"/>
<dbReference type="EMBL" id="LRVM01000003">
    <property type="protein sequence ID" value="KXL53384.1"/>
    <property type="molecule type" value="Genomic_DNA"/>
</dbReference>
<reference evidence="1 2" key="1">
    <citation type="submission" date="2016-01" db="EMBL/GenBank/DDBJ databases">
        <title>Genome sequence of Clostridium neopropionicum X4, DSM-3847.</title>
        <authorList>
            <person name="Poehlein A."/>
            <person name="Beck M.H."/>
            <person name="Bengelsdorf F.R."/>
            <person name="Daniel R."/>
            <person name="Duerre P."/>
        </authorList>
    </citation>
    <scope>NUCLEOTIDE SEQUENCE [LARGE SCALE GENOMIC DNA]</scope>
    <source>
        <strain evidence="1 2">DSM-3847</strain>
    </source>
</reference>
<dbReference type="Proteomes" id="UP000070539">
    <property type="component" value="Unassembled WGS sequence"/>
</dbReference>
<dbReference type="AlphaFoldDB" id="A0A136WFV1"/>
<gene>
    <name evidence="1" type="ORF">CLNEO_13550</name>
</gene>
<name>A0A136WFV1_9FIRM</name>
<sequence length="244" mass="28201">MANNNYWLDRMENVQKLTNKQVTQRIKKLYQKANKRINKEINNIWMQMLEDGEISTANLYKGMRFSNLQNLLQSELLSLSRESEKYLSAALLKVVEQGFTDMNRYINKPTDFTIMDAQTAKQIIAQQYKGAVFSERIWDNTNKLRGVIENKIIDTAILGKDVRKVSKELNSLMGSGYSQSKRIVITETSRVYNEGCRQKAQDNGYKTYHLLLEPDACEECVALEHEHFNINESVLPIHPFVVAV</sequence>
<organism evidence="1 2">
    <name type="scientific">Anaerotignum neopropionicum</name>
    <dbReference type="NCBI Taxonomy" id="36847"/>
    <lineage>
        <taxon>Bacteria</taxon>
        <taxon>Bacillati</taxon>
        <taxon>Bacillota</taxon>
        <taxon>Clostridia</taxon>
        <taxon>Lachnospirales</taxon>
        <taxon>Anaerotignaceae</taxon>
        <taxon>Anaerotignum</taxon>
    </lineage>
</organism>
<protein>
    <submittedName>
        <fullName evidence="1">Phage Mu protein F like protein</fullName>
    </submittedName>
</protein>
<proteinExistence type="predicted"/>
<keyword evidence="2" id="KW-1185">Reference proteome</keyword>